<feature type="repeat" description="WD" evidence="3">
    <location>
        <begin position="1316"/>
        <end position="1357"/>
    </location>
</feature>
<dbReference type="EMBL" id="JAAAID010000813">
    <property type="protein sequence ID" value="KAG0013694.1"/>
    <property type="molecule type" value="Genomic_DNA"/>
</dbReference>
<feature type="repeat" description="WD" evidence="3">
    <location>
        <begin position="1610"/>
        <end position="1635"/>
    </location>
</feature>
<dbReference type="CDD" id="cd00200">
    <property type="entry name" value="WD40"/>
    <property type="match status" value="2"/>
</dbReference>
<dbReference type="PRINTS" id="PR00320">
    <property type="entry name" value="GPROTEINBRPT"/>
</dbReference>
<feature type="repeat" description="WD" evidence="3">
    <location>
        <begin position="1148"/>
        <end position="1189"/>
    </location>
</feature>
<dbReference type="Gene3D" id="3.40.50.300">
    <property type="entry name" value="P-loop containing nucleotide triphosphate hydrolases"/>
    <property type="match status" value="1"/>
</dbReference>
<keyword evidence="2" id="KW-0677">Repeat</keyword>
<dbReference type="PROSITE" id="PS50082">
    <property type="entry name" value="WD_REPEATS_2"/>
    <property type="match status" value="14"/>
</dbReference>
<dbReference type="InterPro" id="IPR015943">
    <property type="entry name" value="WD40/YVTN_repeat-like_dom_sf"/>
</dbReference>
<dbReference type="Pfam" id="PF00805">
    <property type="entry name" value="Pentapeptide"/>
    <property type="match status" value="1"/>
</dbReference>
<dbReference type="InterPro" id="IPR001680">
    <property type="entry name" value="WD40_rpt"/>
</dbReference>
<feature type="repeat" description="WD" evidence="3">
    <location>
        <begin position="1358"/>
        <end position="1399"/>
    </location>
</feature>
<dbReference type="InterPro" id="IPR025662">
    <property type="entry name" value="Sigma_54_int_dom_ATP-bd_1"/>
</dbReference>
<dbReference type="PANTHER" id="PTHR22847:SF637">
    <property type="entry name" value="WD REPEAT DOMAIN 5B"/>
    <property type="match status" value="1"/>
</dbReference>
<dbReference type="SMART" id="SM00320">
    <property type="entry name" value="WD40"/>
    <property type="match status" value="16"/>
</dbReference>
<name>A0A9P6SZE6_9FUNG</name>
<feature type="repeat" description="WD" evidence="3">
    <location>
        <begin position="1190"/>
        <end position="1231"/>
    </location>
</feature>
<dbReference type="SUPFAM" id="SSF50978">
    <property type="entry name" value="WD40 repeat-like"/>
    <property type="match status" value="1"/>
</dbReference>
<dbReference type="PANTHER" id="PTHR22847">
    <property type="entry name" value="WD40 REPEAT PROTEIN"/>
    <property type="match status" value="1"/>
</dbReference>
<dbReference type="Pfam" id="PF00400">
    <property type="entry name" value="WD40"/>
    <property type="match status" value="14"/>
</dbReference>
<dbReference type="SUPFAM" id="SSF141571">
    <property type="entry name" value="Pentapeptide repeat-like"/>
    <property type="match status" value="1"/>
</dbReference>
<feature type="repeat" description="WD" evidence="3">
    <location>
        <begin position="1106"/>
        <end position="1147"/>
    </location>
</feature>
<dbReference type="Pfam" id="PF23948">
    <property type="entry name" value="ARM_5"/>
    <property type="match status" value="1"/>
</dbReference>
<feature type="repeat" description="WD" evidence="3">
    <location>
        <begin position="1274"/>
        <end position="1315"/>
    </location>
</feature>
<gene>
    <name evidence="5" type="ORF">BGZ80_010914</name>
</gene>
<protein>
    <recommendedName>
        <fullName evidence="4">Arm-like repeat domain-containing protein</fullName>
    </recommendedName>
</protein>
<evidence type="ECO:0000259" key="4">
    <source>
        <dbReference type="Pfam" id="PF23948"/>
    </source>
</evidence>
<dbReference type="Proteomes" id="UP000703661">
    <property type="component" value="Unassembled WGS sequence"/>
</dbReference>
<evidence type="ECO:0000256" key="3">
    <source>
        <dbReference type="PROSITE-ProRule" id="PRU00221"/>
    </source>
</evidence>
<feature type="repeat" description="WD" evidence="3">
    <location>
        <begin position="1442"/>
        <end position="1483"/>
    </location>
</feature>
<feature type="repeat" description="WD" evidence="3">
    <location>
        <begin position="1064"/>
        <end position="1105"/>
    </location>
</feature>
<evidence type="ECO:0000313" key="5">
    <source>
        <dbReference type="EMBL" id="KAG0013694.1"/>
    </source>
</evidence>
<dbReference type="InterPro" id="IPR036322">
    <property type="entry name" value="WD40_repeat_dom_sf"/>
</dbReference>
<accession>A0A9P6SZE6</accession>
<organism evidence="5 6">
    <name type="scientific">Entomortierella chlamydospora</name>
    <dbReference type="NCBI Taxonomy" id="101097"/>
    <lineage>
        <taxon>Eukaryota</taxon>
        <taxon>Fungi</taxon>
        <taxon>Fungi incertae sedis</taxon>
        <taxon>Mucoromycota</taxon>
        <taxon>Mortierellomycotina</taxon>
        <taxon>Mortierellomycetes</taxon>
        <taxon>Mortierellales</taxon>
        <taxon>Mortierellaceae</taxon>
        <taxon>Entomortierella</taxon>
    </lineage>
</organism>
<feature type="repeat" description="WD" evidence="3">
    <location>
        <begin position="1526"/>
        <end position="1567"/>
    </location>
</feature>
<dbReference type="InterPro" id="IPR001646">
    <property type="entry name" value="5peptide_repeat"/>
</dbReference>
<dbReference type="Gene3D" id="2.130.10.10">
    <property type="entry name" value="YVTN repeat-like/Quinoprotein amine dehydrogenase"/>
    <property type="match status" value="8"/>
</dbReference>
<dbReference type="PROSITE" id="PS00675">
    <property type="entry name" value="SIGMA54_INTERACT_1"/>
    <property type="match status" value="1"/>
</dbReference>
<keyword evidence="1 3" id="KW-0853">WD repeat</keyword>
<feature type="repeat" description="WD" evidence="3">
    <location>
        <begin position="1232"/>
        <end position="1273"/>
    </location>
</feature>
<evidence type="ECO:0000256" key="1">
    <source>
        <dbReference type="ARBA" id="ARBA00022574"/>
    </source>
</evidence>
<dbReference type="GO" id="GO:0005634">
    <property type="term" value="C:nucleus"/>
    <property type="evidence" value="ECO:0007669"/>
    <property type="project" value="TreeGrafter"/>
</dbReference>
<feature type="repeat" description="WD" evidence="3">
    <location>
        <begin position="1400"/>
        <end position="1441"/>
    </location>
</feature>
<dbReference type="GO" id="GO:1990234">
    <property type="term" value="C:transferase complex"/>
    <property type="evidence" value="ECO:0007669"/>
    <property type="project" value="UniProtKB-ARBA"/>
</dbReference>
<comment type="caution">
    <text evidence="5">The sequence shown here is derived from an EMBL/GenBank/DDBJ whole genome shotgun (WGS) entry which is preliminary data.</text>
</comment>
<dbReference type="PROSITE" id="PS00678">
    <property type="entry name" value="WD_REPEATS_1"/>
    <property type="match status" value="11"/>
</dbReference>
<feature type="domain" description="Arm-like repeat" evidence="4">
    <location>
        <begin position="83"/>
        <end position="432"/>
    </location>
</feature>
<keyword evidence="6" id="KW-1185">Reference proteome</keyword>
<dbReference type="Gene3D" id="2.160.20.80">
    <property type="entry name" value="E3 ubiquitin-protein ligase SopA"/>
    <property type="match status" value="1"/>
</dbReference>
<sequence>NESSTKVKNIIAAPSNEAVRIQQLLFNQDVDPPIAKYDLPDIGGRISSTPQLAYCLSLLNPELVSNERLDENELCWSQARLGNHDEQYRLQTMATDLVKAFVRDELKKPDVVAEVVSLAAVLDQDDFRKLLQAFVDGIDHSTLLDIHLLDGLAQLIRNAIHECLDADDLVKILEILSKRLKNTHKQSTQHTYRLALTISNVLDSMVDSQVKGLSREQLHEPLSEYLTELQDSPDAFLVYQAAYAYQALQYIPDDETILQTALRRTGKVIQGISGVVTAVKALDIMGFIEGLQSIQNGLTSVGDAFKLTAGAYENAKALAESGQGFLESLKEGLSFTRKSSWYPALRGLDILVQEGRFSVVEEFIRGAPCKHDPAFQWGVCQRLGEVAASNTWDSSTRSCVTIFLGELYKDDATWGRQSNVKQWILNIVGQLADSPNAYTKDHPGPYPMLSTLPPHESPLLDFVQNKSDVETPLRQLKRERLKDRGGDVYISPRAKASARSKEDFDLTSKVHEFLDSDKKVFLILGDSGAGKSTFNRALEISLWDKYDGKDKRIPLFIHLPAIKDQERDMMAERLRKANFTEIQILELKLHREFIVICDGYDESQQTHNLYMSNELNQPGGWRAQMVISCRTEYTGADYKDCFEPVDRNSGGNIDLYEEAIIKPFNASQIQDYIDQYISLRKPSWESKDYQEALKQVPNLQDLVRNPFLLKLALDVLPQVLETNSKFSEAHITRVGLYDKFVTQWIERAKIRLREMELSSRDKDVFQELSDSGFKDNGIAYLKEFVTAIYDNQSGNAVVSYLERRDRKTWKAPLFNKDEGKHLLREAIPLTRDGEYYRFIHKTILEYGLALAVFDPNEHEETIEPKQPISRRGSSSSVLSFENIDSTETTAVDISQSLLDSPLGRRNLVGELSILEFLSERAQQQPLFKEQLLSVIERSKTEVTVRIAAANAITILVRAGFQFIGMDLRGIRVPGADLSFGMFDSAQLQGADLRKAKLRAVWLRDADLSGAQMAGVRFGELPFLQENSEVWWCEYSPDGGKYAVGTDDGKITLYDTSSWSRIRSLIGHSESVNHLEFSATSDRIASASADKTVRIWDVDTGDCIHTMEGHGDEVSIVEYSPNGDHIASGSGDKTVRIWDTKSGSCIHTLDGHTDRINSVTYSPNGDQVASGSDDKTVRVWDAHTGNCIYTLEGHTDVVPEVAYSLKGDQIASGSDDGTVRLWDANTGKCTHTLKGHDDPVSVVVYSPKGDQIASGSEDYTIRLWNTCTGECTHVLKGHGYAVTTVAYSPKGDHIVSGGEDETVRVWDVYTGDCIQTLEGHSEAITRVSYSPNGAGVTSGCEDKTVRLWDINTGDGVRIWKTHDRPIEAIAYSSKANRVASASIDGTIRLWDFDTGNCVHTLRGHSDEVGILVCSPNDDRVASGSDDGTVRVWDIYTGECLATLQGHDDWVTDAVYSPGGDQIASGSGDQTLRLWSPDTGDCVHVLQGHTDEINHIAYSPNGNRIASGSDDKTIRLWDVSTGECILTLEAHSDAIMVVTFSPKGERIASGSCDNTVRLWDADTGDCIRTLEGHSDDVNDILYSPKGDQIISASTDHTLRIWNVDTGECIHTLQGHTDNVSRIVYSPDGSQIATAAWDKGMVWCVNTGRHLATIPDYNGGATGIAWKKTSEGLYLAVGSGDKSIRRWQLIKEGDEYKVRMIWSSSHDVLAVTNASFSDVQGLSESNTKLLSQRGALIE</sequence>
<dbReference type="PROSITE" id="PS50294">
    <property type="entry name" value="WD_REPEATS_REGION"/>
    <property type="match status" value="13"/>
</dbReference>
<evidence type="ECO:0000256" key="2">
    <source>
        <dbReference type="ARBA" id="ARBA00022737"/>
    </source>
</evidence>
<dbReference type="InterPro" id="IPR011047">
    <property type="entry name" value="Quinoprotein_ADH-like_sf"/>
</dbReference>
<feature type="repeat" description="WD" evidence="3">
    <location>
        <begin position="1568"/>
        <end position="1609"/>
    </location>
</feature>
<dbReference type="InterPro" id="IPR056251">
    <property type="entry name" value="Arm_rpt_dom"/>
</dbReference>
<proteinExistence type="predicted"/>
<dbReference type="InterPro" id="IPR020472">
    <property type="entry name" value="WD40_PAC1"/>
</dbReference>
<evidence type="ECO:0000313" key="6">
    <source>
        <dbReference type="Proteomes" id="UP000703661"/>
    </source>
</evidence>
<dbReference type="InterPro" id="IPR027417">
    <property type="entry name" value="P-loop_NTPase"/>
</dbReference>
<reference evidence="5" key="1">
    <citation type="journal article" date="2020" name="Fungal Divers.">
        <title>Resolving the Mortierellaceae phylogeny through synthesis of multi-gene phylogenetics and phylogenomics.</title>
        <authorList>
            <person name="Vandepol N."/>
            <person name="Liber J."/>
            <person name="Desiro A."/>
            <person name="Na H."/>
            <person name="Kennedy M."/>
            <person name="Barry K."/>
            <person name="Grigoriev I.V."/>
            <person name="Miller A.N."/>
            <person name="O'Donnell K."/>
            <person name="Stajich J.E."/>
            <person name="Bonito G."/>
        </authorList>
    </citation>
    <scope>NUCLEOTIDE SEQUENCE</scope>
    <source>
        <strain evidence="5">NRRL 2769</strain>
    </source>
</reference>
<feature type="non-terminal residue" evidence="5">
    <location>
        <position position="1"/>
    </location>
</feature>
<feature type="repeat" description="WD" evidence="3">
    <location>
        <begin position="1484"/>
        <end position="1525"/>
    </location>
</feature>
<dbReference type="SUPFAM" id="SSF50998">
    <property type="entry name" value="Quinoprotein alcohol dehydrogenase-like"/>
    <property type="match status" value="1"/>
</dbReference>
<dbReference type="InterPro" id="IPR019775">
    <property type="entry name" value="WD40_repeat_CS"/>
</dbReference>